<evidence type="ECO:0000256" key="1">
    <source>
        <dbReference type="SAM" id="MobiDB-lite"/>
    </source>
</evidence>
<name>A0A7C9EH14_OPUST</name>
<proteinExistence type="predicted"/>
<feature type="region of interest" description="Disordered" evidence="1">
    <location>
        <begin position="1"/>
        <end position="23"/>
    </location>
</feature>
<dbReference type="EMBL" id="GISG01227611">
    <property type="protein sequence ID" value="MBA4665563.1"/>
    <property type="molecule type" value="Transcribed_RNA"/>
</dbReference>
<protein>
    <submittedName>
        <fullName evidence="2">Uncharacterized protein</fullName>
    </submittedName>
</protein>
<accession>A0A7C9EH14</accession>
<reference evidence="2" key="2">
    <citation type="submission" date="2020-07" db="EMBL/GenBank/DDBJ databases">
        <authorList>
            <person name="Vera ALvarez R."/>
            <person name="Arias-Moreno D.M."/>
            <person name="Jimenez-Jacinto V."/>
            <person name="Jimenez-Bremont J.F."/>
            <person name="Swaminathan K."/>
            <person name="Moose S.P."/>
            <person name="Guerrero-Gonzalez M.L."/>
            <person name="Marino-Ramirez L."/>
            <person name="Landsman D."/>
            <person name="Rodriguez-Kessler M."/>
            <person name="Delgado-Sanchez P."/>
        </authorList>
    </citation>
    <scope>NUCLEOTIDE SEQUENCE</scope>
    <source>
        <tissue evidence="2">Cladode</tissue>
    </source>
</reference>
<organism evidence="2">
    <name type="scientific">Opuntia streptacantha</name>
    <name type="common">Prickly pear cactus</name>
    <name type="synonym">Opuntia cardona</name>
    <dbReference type="NCBI Taxonomy" id="393608"/>
    <lineage>
        <taxon>Eukaryota</taxon>
        <taxon>Viridiplantae</taxon>
        <taxon>Streptophyta</taxon>
        <taxon>Embryophyta</taxon>
        <taxon>Tracheophyta</taxon>
        <taxon>Spermatophyta</taxon>
        <taxon>Magnoliopsida</taxon>
        <taxon>eudicotyledons</taxon>
        <taxon>Gunneridae</taxon>
        <taxon>Pentapetalae</taxon>
        <taxon>Caryophyllales</taxon>
        <taxon>Cactineae</taxon>
        <taxon>Cactaceae</taxon>
        <taxon>Opuntioideae</taxon>
        <taxon>Opuntia</taxon>
    </lineage>
</organism>
<sequence>MSDPQMRQRTDEETRCRKLPIGGGNKVSVPVPVTVTVPARQLRLVQGKFGNGIQRKWEQLDVVYDQMKLGDQIEALFEADFQIPKLFALNLKRLRPIWSQNRV</sequence>
<reference evidence="2" key="1">
    <citation type="journal article" date="2013" name="J. Plant Res.">
        <title>Effect of fungi and light on seed germination of three Opuntia species from semiarid lands of central Mexico.</title>
        <authorList>
            <person name="Delgado-Sanchez P."/>
            <person name="Jimenez-Bremont J.F."/>
            <person name="Guerrero-Gonzalez Mde L."/>
            <person name="Flores J."/>
        </authorList>
    </citation>
    <scope>NUCLEOTIDE SEQUENCE</scope>
    <source>
        <tissue evidence="2">Cladode</tissue>
    </source>
</reference>
<evidence type="ECO:0000313" key="2">
    <source>
        <dbReference type="EMBL" id="MBA4665563.1"/>
    </source>
</evidence>
<feature type="compositionally biased region" description="Basic and acidic residues" evidence="1">
    <location>
        <begin position="1"/>
        <end position="16"/>
    </location>
</feature>
<dbReference type="AlphaFoldDB" id="A0A7C9EH14"/>